<dbReference type="GO" id="GO:0032133">
    <property type="term" value="C:chromosome passenger complex"/>
    <property type="evidence" value="ECO:0007669"/>
    <property type="project" value="TreeGrafter"/>
</dbReference>
<evidence type="ECO:0000259" key="9">
    <source>
        <dbReference type="Pfam" id="PF03941"/>
    </source>
</evidence>
<organism evidence="10 11">
    <name type="scientific">Diploscapter pachys</name>
    <dbReference type="NCBI Taxonomy" id="2018661"/>
    <lineage>
        <taxon>Eukaryota</taxon>
        <taxon>Metazoa</taxon>
        <taxon>Ecdysozoa</taxon>
        <taxon>Nematoda</taxon>
        <taxon>Chromadorea</taxon>
        <taxon>Rhabditida</taxon>
        <taxon>Rhabditina</taxon>
        <taxon>Rhabditomorpha</taxon>
        <taxon>Rhabditoidea</taxon>
        <taxon>Rhabditidae</taxon>
        <taxon>Diploscapter</taxon>
    </lineage>
</organism>
<feature type="compositionally biased region" description="Basic and acidic residues" evidence="8">
    <location>
        <begin position="189"/>
        <end position="206"/>
    </location>
</feature>
<feature type="domain" description="Inner centromere protein ARK-binding" evidence="9">
    <location>
        <begin position="702"/>
        <end position="758"/>
    </location>
</feature>
<proteinExistence type="inferred from homology"/>
<feature type="compositionally biased region" description="Low complexity" evidence="8">
    <location>
        <begin position="278"/>
        <end position="293"/>
    </location>
</feature>
<dbReference type="InterPro" id="IPR005635">
    <property type="entry name" value="Inner_centromere_prot_ARK-bd"/>
</dbReference>
<dbReference type="GO" id="GO:0005634">
    <property type="term" value="C:nucleus"/>
    <property type="evidence" value="ECO:0007669"/>
    <property type="project" value="UniProtKB-SubCell"/>
</dbReference>
<dbReference type="PANTHER" id="PTHR13142:SF1">
    <property type="entry name" value="INNER CENTROMERE PROTEIN"/>
    <property type="match status" value="1"/>
</dbReference>
<feature type="compositionally biased region" description="Low complexity" evidence="8">
    <location>
        <begin position="178"/>
        <end position="188"/>
    </location>
</feature>
<feature type="compositionally biased region" description="Basic and acidic residues" evidence="8">
    <location>
        <begin position="294"/>
        <end position="303"/>
    </location>
</feature>
<feature type="compositionally biased region" description="Polar residues" evidence="8">
    <location>
        <begin position="392"/>
        <end position="411"/>
    </location>
</feature>
<evidence type="ECO:0000256" key="8">
    <source>
        <dbReference type="SAM" id="MobiDB-lite"/>
    </source>
</evidence>
<comment type="caution">
    <text evidence="10">The sequence shown here is derived from an EMBL/GenBank/DDBJ whole genome shotgun (WGS) entry which is preliminary data.</text>
</comment>
<feature type="region of interest" description="Disordered" evidence="8">
    <location>
        <begin position="1"/>
        <end position="20"/>
    </location>
</feature>
<comment type="similarity">
    <text evidence="3">Belongs to the INCENP family.</text>
</comment>
<feature type="compositionally biased region" description="Basic and acidic residues" evidence="8">
    <location>
        <begin position="342"/>
        <end position="390"/>
    </location>
</feature>
<reference evidence="10 11" key="1">
    <citation type="journal article" date="2017" name="Curr. Biol.">
        <title>Genome architecture and evolution of a unichromosomal asexual nematode.</title>
        <authorList>
            <person name="Fradin H."/>
            <person name="Zegar C."/>
            <person name="Gutwein M."/>
            <person name="Lucas J."/>
            <person name="Kovtun M."/>
            <person name="Corcoran D."/>
            <person name="Baugh L.R."/>
            <person name="Kiontke K."/>
            <person name="Gunsalus K."/>
            <person name="Fitch D.H."/>
            <person name="Piano F."/>
        </authorList>
    </citation>
    <scope>NUCLEOTIDE SEQUENCE [LARGE SCALE GENOMIC DNA]</scope>
    <source>
        <strain evidence="10">PF1309</strain>
    </source>
</reference>
<dbReference type="GO" id="GO:1990385">
    <property type="term" value="C:meiotic spindle midzone"/>
    <property type="evidence" value="ECO:0007669"/>
    <property type="project" value="TreeGrafter"/>
</dbReference>
<accession>A0A2A2K038</accession>
<evidence type="ECO:0000256" key="2">
    <source>
        <dbReference type="ARBA" id="ARBA00004186"/>
    </source>
</evidence>
<keyword evidence="7" id="KW-0539">Nucleus</keyword>
<protein>
    <recommendedName>
        <fullName evidence="9">Inner centromere protein ARK-binding domain-containing protein</fullName>
    </recommendedName>
</protein>
<dbReference type="PANTHER" id="PTHR13142">
    <property type="entry name" value="INNER CENTROMERE PROTEIN"/>
    <property type="match status" value="1"/>
</dbReference>
<dbReference type="GO" id="GO:0000776">
    <property type="term" value="C:kinetochore"/>
    <property type="evidence" value="ECO:0007669"/>
    <property type="project" value="TreeGrafter"/>
</dbReference>
<feature type="compositionally biased region" description="Low complexity" evidence="8">
    <location>
        <begin position="211"/>
        <end position="227"/>
    </location>
</feature>
<keyword evidence="4" id="KW-0963">Cytoplasm</keyword>
<evidence type="ECO:0000256" key="6">
    <source>
        <dbReference type="ARBA" id="ARBA00023212"/>
    </source>
</evidence>
<feature type="compositionally biased region" description="Basic and acidic residues" evidence="8">
    <location>
        <begin position="675"/>
        <end position="690"/>
    </location>
</feature>
<dbReference type="GO" id="GO:0030496">
    <property type="term" value="C:midbody"/>
    <property type="evidence" value="ECO:0007669"/>
    <property type="project" value="TreeGrafter"/>
</dbReference>
<dbReference type="Proteomes" id="UP000218231">
    <property type="component" value="Unassembled WGS sequence"/>
</dbReference>
<evidence type="ECO:0000313" key="10">
    <source>
        <dbReference type="EMBL" id="PAV67396.1"/>
    </source>
</evidence>
<keyword evidence="5" id="KW-0159">Chromosome partition</keyword>
<evidence type="ECO:0000313" key="11">
    <source>
        <dbReference type="Proteomes" id="UP000218231"/>
    </source>
</evidence>
<feature type="compositionally biased region" description="Basic and acidic residues" evidence="8">
    <location>
        <begin position="572"/>
        <end position="642"/>
    </location>
</feature>
<feature type="region of interest" description="Disordered" evidence="8">
    <location>
        <begin position="572"/>
        <end position="718"/>
    </location>
</feature>
<feature type="region of interest" description="Disordered" evidence="8">
    <location>
        <begin position="125"/>
        <end position="303"/>
    </location>
</feature>
<comment type="subcellular location">
    <subcellularLocation>
        <location evidence="2">Cytoplasm</location>
        <location evidence="2">Cytoskeleton</location>
        <location evidence="2">Spindle</location>
    </subcellularLocation>
    <subcellularLocation>
        <location evidence="1">Nucleus</location>
    </subcellularLocation>
</comment>
<feature type="region of interest" description="Disordered" evidence="8">
    <location>
        <begin position="768"/>
        <end position="793"/>
    </location>
</feature>
<feature type="compositionally biased region" description="Polar residues" evidence="8">
    <location>
        <begin position="129"/>
        <end position="145"/>
    </location>
</feature>
<dbReference type="GO" id="GO:0000281">
    <property type="term" value="P:mitotic cytokinesis"/>
    <property type="evidence" value="ECO:0007669"/>
    <property type="project" value="TreeGrafter"/>
</dbReference>
<dbReference type="GO" id="GO:0051257">
    <property type="term" value="P:meiotic spindle midzone assembly"/>
    <property type="evidence" value="ECO:0007669"/>
    <property type="project" value="TreeGrafter"/>
</dbReference>
<feature type="compositionally biased region" description="Low complexity" evidence="8">
    <location>
        <begin position="644"/>
        <end position="657"/>
    </location>
</feature>
<gene>
    <name evidence="10" type="ORF">WR25_23199</name>
</gene>
<dbReference type="OrthoDB" id="6123at2759"/>
<evidence type="ECO:0000256" key="1">
    <source>
        <dbReference type="ARBA" id="ARBA00004123"/>
    </source>
</evidence>
<dbReference type="GO" id="GO:0051310">
    <property type="term" value="P:metaphase chromosome alignment"/>
    <property type="evidence" value="ECO:0007669"/>
    <property type="project" value="TreeGrafter"/>
</dbReference>
<dbReference type="STRING" id="2018661.A0A2A2K038"/>
<feature type="compositionally biased region" description="Basic and acidic residues" evidence="8">
    <location>
        <begin position="230"/>
        <end position="256"/>
    </location>
</feature>
<evidence type="ECO:0000256" key="5">
    <source>
        <dbReference type="ARBA" id="ARBA00022829"/>
    </source>
</evidence>
<feature type="compositionally biased region" description="Polar residues" evidence="8">
    <location>
        <begin position="665"/>
        <end position="674"/>
    </location>
</feature>
<sequence length="793" mass="90805">MSKRGKAKTGGSSRSRKGKAVVTLADLPEGCLDPNDFRVIEEQCDSEKIAEELKPLTLETYEHINQHFRWLLDQKAQFKQTVEEFKGKRAVPKTPRKKNALTEITKAVDVFGEFIEKARVKEAAANAASDQSSDVPPSATPQKSVTPTATPRRTRAQQDEQNGQDEQENVVPPDNAEQMEVQLQPQQQDEMKKENEIEQEQEKEQEPEAVQIAEQPQQNAEPEQTEQVTGDERGKQMQTGMEKEGNGQAETREIKIEPAIPVHPQVKIKKENKQVSVTQAQAAQQTKAKTPQKQGRDMEDAAERLEKQKLKAMNLAATKARTDKEDPIEKQRQKAIIAQQLKAEHEKEKANRAKMQREEKAKKVAENKQAREAEMARKAQAIKEREERARQLQIQQERAAQAQSRTNSKSPSRVPFVVPRATSRSPSRIVHTAFTFSPAVRTPTRQRSPARIPKASDRPIITASSGLTTPARFRAFADAQSSTPGRSAAKTVKLELDSGDRVRAQTVQSPSRVPLRKVPTVPRKASPVLPPAPPPQFCLSESDSSLKDDGYAELMQEQEKILRKKQWEEEMRRMKEDEEKKRLKEEQERLEKHKREMAAKREQERLERERKMQILQEEQERKLRQQKEEKERKIKEEEERLKKLQQQQQQQKQQQQQPYNKHMLNVSQTPVSQRDTSHIDQYEMTPDKVFKPSTDTNYCIDDLSSGDETDDDEHPRKQVPKWAEWEAVRRAVRELDSLAIDPQDVFGAVPEPNLQMIFNSSRSYTRRGSSAIWNSPMSQPTKGTSTIAKVFRK</sequence>
<evidence type="ECO:0000256" key="7">
    <source>
        <dbReference type="ARBA" id="ARBA00023242"/>
    </source>
</evidence>
<name>A0A2A2K038_9BILA</name>
<evidence type="ECO:0000256" key="4">
    <source>
        <dbReference type="ARBA" id="ARBA00022490"/>
    </source>
</evidence>
<dbReference type="Gene3D" id="6.10.250.2990">
    <property type="match status" value="1"/>
</dbReference>
<keyword evidence="11" id="KW-1185">Reference proteome</keyword>
<feature type="region of interest" description="Disordered" evidence="8">
    <location>
        <begin position="497"/>
        <end position="545"/>
    </location>
</feature>
<dbReference type="EMBL" id="LIAE01009935">
    <property type="protein sequence ID" value="PAV67396.1"/>
    <property type="molecule type" value="Genomic_DNA"/>
</dbReference>
<dbReference type="AlphaFoldDB" id="A0A2A2K038"/>
<feature type="region of interest" description="Disordered" evidence="8">
    <location>
        <begin position="341"/>
        <end position="466"/>
    </location>
</feature>
<evidence type="ECO:0000256" key="3">
    <source>
        <dbReference type="ARBA" id="ARBA00010042"/>
    </source>
</evidence>
<feature type="compositionally biased region" description="Polar residues" evidence="8">
    <location>
        <begin position="768"/>
        <end position="787"/>
    </location>
</feature>
<keyword evidence="6" id="KW-0206">Cytoskeleton</keyword>
<dbReference type="Pfam" id="PF03941">
    <property type="entry name" value="INCENP_ARK-bind"/>
    <property type="match status" value="1"/>
</dbReference>